<dbReference type="GO" id="GO:0032259">
    <property type="term" value="P:methylation"/>
    <property type="evidence" value="ECO:0007669"/>
    <property type="project" value="UniProtKB-KW"/>
</dbReference>
<comment type="caution">
    <text evidence="4">The sequence shown here is derived from an EMBL/GenBank/DDBJ whole genome shotgun (WGS) entry which is preliminary data.</text>
</comment>
<name>A0A091CC14_9ENTE</name>
<reference evidence="4 5" key="1">
    <citation type="submission" date="2014-08" db="EMBL/GenBank/DDBJ databases">
        <title>Genome sequence of Tetragenococcus muriaticus.</title>
        <authorList>
            <person name="Chuea-nongthon C."/>
            <person name="Rodtong S."/>
            <person name="Yongsawatdigul J."/>
            <person name="Steele J.L."/>
            <person name="Liu X.-y."/>
            <person name="Speers J."/>
            <person name="Glasner J.D."/>
            <person name="Neeno-Eckwall E.C."/>
        </authorList>
    </citation>
    <scope>NUCLEOTIDE SEQUENCE [LARGE SCALE GENOMIC DNA]</scope>
    <source>
        <strain evidence="4 5">3MR10-3</strain>
    </source>
</reference>
<keyword evidence="1 4" id="KW-0489">Methyltransferase</keyword>
<protein>
    <submittedName>
        <fullName evidence="4">Ribosomal RNA small subunit methyltransferase C</fullName>
        <ecNumber evidence="4">2.1.1.-</ecNumber>
    </submittedName>
</protein>
<dbReference type="InterPro" id="IPR029063">
    <property type="entry name" value="SAM-dependent_MTases_sf"/>
</dbReference>
<feature type="domain" description="Methyltransferase small" evidence="3">
    <location>
        <begin position="28"/>
        <end position="188"/>
    </location>
</feature>
<dbReference type="PANTHER" id="PTHR47816:SF4">
    <property type="entry name" value="RIBOSOMAL RNA SMALL SUBUNIT METHYLTRANSFERASE C"/>
    <property type="match status" value="1"/>
</dbReference>
<keyword evidence="5" id="KW-1185">Reference proteome</keyword>
<evidence type="ECO:0000259" key="3">
    <source>
        <dbReference type="Pfam" id="PF05175"/>
    </source>
</evidence>
<sequence length="189" mass="21295">MTNHYYQTNPESPHDISTWPFELLDQKFRFTTDSGVFSKGTVDYGSRVLIQTFSWQNLPEGKILEVGCGYGPIGLAIAYASGRQIEMTDVNERAVQLAKQNARQNQIDNVDIHFSDIYSTVHEKNYATILSNPPIRAGKRVVHQIIEEGYQYLQKTGTLTIVIQKKQGAPSAQKKMTEVFGNAAIVKKR</sequence>
<accession>A0A091CC14</accession>
<organism evidence="4 5">
    <name type="scientific">Tetragenococcus muriaticus 3MR10-3</name>
    <dbReference type="NCBI Taxonomy" id="1302648"/>
    <lineage>
        <taxon>Bacteria</taxon>
        <taxon>Bacillati</taxon>
        <taxon>Bacillota</taxon>
        <taxon>Bacilli</taxon>
        <taxon>Lactobacillales</taxon>
        <taxon>Enterococcaceae</taxon>
        <taxon>Tetragenococcus</taxon>
    </lineage>
</organism>
<dbReference type="Pfam" id="PF05175">
    <property type="entry name" value="MTS"/>
    <property type="match status" value="1"/>
</dbReference>
<dbReference type="AlphaFoldDB" id="A0A091CC14"/>
<dbReference type="SUPFAM" id="SSF53335">
    <property type="entry name" value="S-adenosyl-L-methionine-dependent methyltransferases"/>
    <property type="match status" value="1"/>
</dbReference>
<dbReference type="GO" id="GO:0008757">
    <property type="term" value="F:S-adenosylmethionine-dependent methyltransferase activity"/>
    <property type="evidence" value="ECO:0007669"/>
    <property type="project" value="InterPro"/>
</dbReference>
<dbReference type="InterPro" id="IPR046977">
    <property type="entry name" value="RsmC/RlmG"/>
</dbReference>
<dbReference type="EC" id="2.1.1.-" evidence="4"/>
<proteinExistence type="predicted"/>
<evidence type="ECO:0000313" key="5">
    <source>
        <dbReference type="Proteomes" id="UP000029381"/>
    </source>
</evidence>
<dbReference type="PATRIC" id="fig|1302648.3.peg.1935"/>
<gene>
    <name evidence="4" type="ORF">TMU3MR103_1975</name>
</gene>
<evidence type="ECO:0000256" key="1">
    <source>
        <dbReference type="ARBA" id="ARBA00022603"/>
    </source>
</evidence>
<dbReference type="PANTHER" id="PTHR47816">
    <property type="entry name" value="RIBOSOMAL RNA SMALL SUBUNIT METHYLTRANSFERASE C"/>
    <property type="match status" value="1"/>
</dbReference>
<dbReference type="Gene3D" id="3.40.50.150">
    <property type="entry name" value="Vaccinia Virus protein VP39"/>
    <property type="match status" value="1"/>
</dbReference>
<dbReference type="InterPro" id="IPR007848">
    <property type="entry name" value="Small_mtfrase_dom"/>
</dbReference>
<keyword evidence="2 4" id="KW-0808">Transferase</keyword>
<evidence type="ECO:0000313" key="4">
    <source>
        <dbReference type="EMBL" id="KFN89538.1"/>
    </source>
</evidence>
<evidence type="ECO:0000256" key="2">
    <source>
        <dbReference type="ARBA" id="ARBA00022679"/>
    </source>
</evidence>
<dbReference type="CDD" id="cd02440">
    <property type="entry name" value="AdoMet_MTases"/>
    <property type="match status" value="1"/>
</dbReference>
<dbReference type="Proteomes" id="UP000029381">
    <property type="component" value="Unassembled WGS sequence"/>
</dbReference>
<dbReference type="EMBL" id="JPVT01000213">
    <property type="protein sequence ID" value="KFN89538.1"/>
    <property type="molecule type" value="Genomic_DNA"/>
</dbReference>